<evidence type="ECO:0000259" key="3">
    <source>
        <dbReference type="Pfam" id="PF13193"/>
    </source>
</evidence>
<dbReference type="Pfam" id="PF00501">
    <property type="entry name" value="AMP-binding"/>
    <property type="match status" value="2"/>
</dbReference>
<comment type="caution">
    <text evidence="4">The sequence shown here is derived from an EMBL/GenBank/DDBJ whole genome shotgun (WGS) entry which is preliminary data.</text>
</comment>
<protein>
    <submittedName>
        <fullName evidence="4">Oxalate--coa ligase-like</fullName>
    </submittedName>
</protein>
<dbReference type="Proteomes" id="UP000735302">
    <property type="component" value="Unassembled WGS sequence"/>
</dbReference>
<dbReference type="InterPro" id="IPR025110">
    <property type="entry name" value="AMP-bd_C"/>
</dbReference>
<dbReference type="GO" id="GO:0016877">
    <property type="term" value="F:ligase activity, forming carbon-sulfur bonds"/>
    <property type="evidence" value="ECO:0007669"/>
    <property type="project" value="UniProtKB-ARBA"/>
</dbReference>
<dbReference type="SUPFAM" id="SSF56801">
    <property type="entry name" value="Acetyl-CoA synthetase-like"/>
    <property type="match status" value="2"/>
</dbReference>
<organism evidence="4 5">
    <name type="scientific">Plakobranchus ocellatus</name>
    <dbReference type="NCBI Taxonomy" id="259542"/>
    <lineage>
        <taxon>Eukaryota</taxon>
        <taxon>Metazoa</taxon>
        <taxon>Spiralia</taxon>
        <taxon>Lophotrochozoa</taxon>
        <taxon>Mollusca</taxon>
        <taxon>Gastropoda</taxon>
        <taxon>Heterobranchia</taxon>
        <taxon>Euthyneura</taxon>
        <taxon>Panpulmonata</taxon>
        <taxon>Sacoglossa</taxon>
        <taxon>Placobranchoidea</taxon>
        <taxon>Plakobranchidae</taxon>
        <taxon>Plakobranchus</taxon>
    </lineage>
</organism>
<gene>
    <name evidence="4" type="ORF">PoB_000793800</name>
</gene>
<dbReference type="InterPro" id="IPR000873">
    <property type="entry name" value="AMP-dep_synth/lig_dom"/>
</dbReference>
<dbReference type="Gene3D" id="3.40.50.980">
    <property type="match status" value="1"/>
</dbReference>
<feature type="domain" description="AMP-dependent synthetase/ligase" evidence="2">
    <location>
        <begin position="383"/>
        <end position="518"/>
    </location>
</feature>
<evidence type="ECO:0000256" key="1">
    <source>
        <dbReference type="SAM" id="MobiDB-lite"/>
    </source>
</evidence>
<dbReference type="InterPro" id="IPR050237">
    <property type="entry name" value="ATP-dep_AMP-bd_enzyme"/>
</dbReference>
<evidence type="ECO:0000313" key="5">
    <source>
        <dbReference type="Proteomes" id="UP000735302"/>
    </source>
</evidence>
<dbReference type="Pfam" id="PF13193">
    <property type="entry name" value="AMP-binding_C"/>
    <property type="match status" value="1"/>
</dbReference>
<dbReference type="AlphaFoldDB" id="A0AAV3YGB6"/>
<feature type="domain" description="AMP-binding enzyme C-terminal" evidence="3">
    <location>
        <begin position="570"/>
        <end position="649"/>
    </location>
</feature>
<dbReference type="Gene3D" id="3.30.300.30">
    <property type="match status" value="1"/>
</dbReference>
<keyword evidence="5" id="KW-1185">Reference proteome</keyword>
<dbReference type="InterPro" id="IPR045851">
    <property type="entry name" value="AMP-bd_C_sf"/>
</dbReference>
<feature type="region of interest" description="Disordered" evidence="1">
    <location>
        <begin position="139"/>
        <end position="165"/>
    </location>
</feature>
<name>A0AAV3YGB6_9GAST</name>
<keyword evidence="4" id="KW-0436">Ligase</keyword>
<reference evidence="4 5" key="1">
    <citation type="journal article" date="2021" name="Elife">
        <title>Chloroplast acquisition without the gene transfer in kleptoplastic sea slugs, Plakobranchus ocellatus.</title>
        <authorList>
            <person name="Maeda T."/>
            <person name="Takahashi S."/>
            <person name="Yoshida T."/>
            <person name="Shimamura S."/>
            <person name="Takaki Y."/>
            <person name="Nagai Y."/>
            <person name="Toyoda A."/>
            <person name="Suzuki Y."/>
            <person name="Arimoto A."/>
            <person name="Ishii H."/>
            <person name="Satoh N."/>
            <person name="Nishiyama T."/>
            <person name="Hasebe M."/>
            <person name="Maruyama T."/>
            <person name="Minagawa J."/>
            <person name="Obokata J."/>
            <person name="Shigenobu S."/>
        </authorList>
    </citation>
    <scope>NUCLEOTIDE SEQUENCE [LARGE SCALE GENOMIC DNA]</scope>
</reference>
<feature type="domain" description="AMP-dependent synthetase/ligase" evidence="2">
    <location>
        <begin position="47"/>
        <end position="302"/>
    </location>
</feature>
<evidence type="ECO:0000313" key="4">
    <source>
        <dbReference type="EMBL" id="GFN81432.1"/>
    </source>
</evidence>
<dbReference type="Gene3D" id="3.40.50.12780">
    <property type="entry name" value="N-terminal domain of ligase-like"/>
    <property type="match status" value="2"/>
</dbReference>
<dbReference type="InterPro" id="IPR042099">
    <property type="entry name" value="ANL_N_sf"/>
</dbReference>
<dbReference type="PANTHER" id="PTHR43767">
    <property type="entry name" value="LONG-CHAIN-FATTY-ACID--COA LIGASE"/>
    <property type="match status" value="1"/>
</dbReference>
<dbReference type="PANTHER" id="PTHR43767:SF10">
    <property type="entry name" value="SURFACTIN SYNTHASE SUBUNIT 1"/>
    <property type="match status" value="1"/>
</dbReference>
<sequence>MLTYCFSNRNSILIGGGLFAKPTPDRGVRDLLSTLWNLTLRVFIKFDTATRFAYILKRSGIGYKDAVVNTLPNSLERVVTDMGIILVGAAPVNSIPALTSGEIFFSTARRSEAKAVIVSPSAPGNSDWALIKDGISGQYSGERQENGRNAMEVESQQEEASNGSKTLHDSKYRKFVLEYRSEQAPEMTKAIVISRNSTWQQQEIRGVPHFMDYLASMSQDEELVERAVVSSDIGYYHTTTGTTGMQKIVPRQHSALLKVAETVGQMAPCRLPSLFVTINLGWNSGFPFMFFHFGSTCVMIDDLDFGDGLIGKNERKEILKNGTTKNQTNETHNAARLGSVDKTKNGFGEKAVIEKGKNDTRNGHSTSTSINTKNGVCGFSLHEVYWHAIHTENVMFAHLSPSQIDSLAHVNEAAVREGRQPYDLLAFVVTGGLPVKQSIVAAALDNVCRNIVVFYGLTETGVVSYNVVDDADTYTEGDCGRLYRGVECRITDDDGSVLPPGQTGNVEFKTESIFQGFLKNVEKTKEAFTPDGWFVTADLGYFKHDGTLAVRCRKDDVILHGSVLVYPTAVEMVLRRCVGVKDVVVVPVPDKLKHHSICACVIRTGEKKISESDLKRNMDELIAYPRNVEIPTPQHVIFLESFPLVQNAKVDRKLLAEIAAKSVHCES</sequence>
<accession>A0AAV3YGB6</accession>
<dbReference type="EMBL" id="BLXT01000924">
    <property type="protein sequence ID" value="GFN81432.1"/>
    <property type="molecule type" value="Genomic_DNA"/>
</dbReference>
<evidence type="ECO:0000259" key="2">
    <source>
        <dbReference type="Pfam" id="PF00501"/>
    </source>
</evidence>
<proteinExistence type="predicted"/>